<accession>A0A2T7A7C2</accession>
<proteinExistence type="predicted"/>
<name>A0A2T7A7C2_TUBBO</name>
<keyword evidence="2" id="KW-0812">Transmembrane</keyword>
<keyword evidence="4" id="KW-1185">Reference proteome</keyword>
<gene>
    <name evidence="3" type="ORF">B9Z19DRAFT_1071780</name>
</gene>
<keyword evidence="2" id="KW-1133">Transmembrane helix</keyword>
<dbReference type="Proteomes" id="UP000244722">
    <property type="component" value="Unassembled WGS sequence"/>
</dbReference>
<feature type="transmembrane region" description="Helical" evidence="2">
    <location>
        <begin position="102"/>
        <end position="126"/>
    </location>
</feature>
<evidence type="ECO:0000256" key="2">
    <source>
        <dbReference type="SAM" id="Phobius"/>
    </source>
</evidence>
<evidence type="ECO:0000313" key="4">
    <source>
        <dbReference type="Proteomes" id="UP000244722"/>
    </source>
</evidence>
<feature type="transmembrane region" description="Helical" evidence="2">
    <location>
        <begin position="194"/>
        <end position="219"/>
    </location>
</feature>
<sequence>MLVTLCDLVFQFDAGIQVSENVKMDVSAVETGGQVSRTRNVWETMLTIPVLINYYAGAASTAGNHWHQSHFSPSDESLVFPALISTNEIDPNHHPLSYFCNALLTVAFFALQLFLLNTLFVLSLSISLPHLPHLRRQAIIDQIYRYLFIPFVSITTHILGPVHAFVFFIYFIGYQNLPAYRPGESIALRVLGSLFMLPLWGLMIMGGFLAFGIGAWGLLAGRWLARLNPIRRVHEWIELRNVDELERGWEGRSRGLLSSIRISEEQPKKPLSFSGVMVVCSQEPIAPAPVAATATPPSPPLKQRQQQHSFRRICPPTPPPEPVVVGPTQEELQALREGCKRINELRERMRGRMVEMKVEIDKISGNTERGPLSPPLPSPQHRYRNGPLVSRNSNPPSPLLPVKSS</sequence>
<evidence type="ECO:0000256" key="1">
    <source>
        <dbReference type="SAM" id="MobiDB-lite"/>
    </source>
</evidence>
<dbReference type="OrthoDB" id="5401916at2759"/>
<feature type="transmembrane region" description="Helical" evidence="2">
    <location>
        <begin position="147"/>
        <end position="174"/>
    </location>
</feature>
<organism evidence="3 4">
    <name type="scientific">Tuber borchii</name>
    <name type="common">White truffle</name>
    <dbReference type="NCBI Taxonomy" id="42251"/>
    <lineage>
        <taxon>Eukaryota</taxon>
        <taxon>Fungi</taxon>
        <taxon>Dikarya</taxon>
        <taxon>Ascomycota</taxon>
        <taxon>Pezizomycotina</taxon>
        <taxon>Pezizomycetes</taxon>
        <taxon>Pezizales</taxon>
        <taxon>Tuberaceae</taxon>
        <taxon>Tuber</taxon>
    </lineage>
</organism>
<reference evidence="3 4" key="1">
    <citation type="submission" date="2017-04" db="EMBL/GenBank/DDBJ databases">
        <title>Draft genome sequence of Tuber borchii Vittad., a whitish edible truffle.</title>
        <authorList>
            <consortium name="DOE Joint Genome Institute"/>
            <person name="Murat C."/>
            <person name="Kuo A."/>
            <person name="Barry K.W."/>
            <person name="Clum A."/>
            <person name="Dockter R.B."/>
            <person name="Fauchery L."/>
            <person name="Iotti M."/>
            <person name="Kohler A."/>
            <person name="Labutti K."/>
            <person name="Lindquist E.A."/>
            <person name="Lipzen A."/>
            <person name="Ohm R.A."/>
            <person name="Wang M."/>
            <person name="Grigoriev I.V."/>
            <person name="Zambonelli A."/>
            <person name="Martin F.M."/>
        </authorList>
    </citation>
    <scope>NUCLEOTIDE SEQUENCE [LARGE SCALE GENOMIC DNA]</scope>
    <source>
        <strain evidence="3 4">Tbo3840</strain>
    </source>
</reference>
<keyword evidence="2" id="KW-0472">Membrane</keyword>
<evidence type="ECO:0000313" key="3">
    <source>
        <dbReference type="EMBL" id="PUU83638.1"/>
    </source>
</evidence>
<dbReference type="EMBL" id="NESQ01000008">
    <property type="protein sequence ID" value="PUU83638.1"/>
    <property type="molecule type" value="Genomic_DNA"/>
</dbReference>
<feature type="compositionally biased region" description="Low complexity" evidence="1">
    <location>
        <begin position="387"/>
        <end position="405"/>
    </location>
</feature>
<protein>
    <submittedName>
        <fullName evidence="3">Uncharacterized protein</fullName>
    </submittedName>
</protein>
<dbReference type="AlphaFoldDB" id="A0A2T7A7C2"/>
<comment type="caution">
    <text evidence="3">The sequence shown here is derived from an EMBL/GenBank/DDBJ whole genome shotgun (WGS) entry which is preliminary data.</text>
</comment>
<feature type="region of interest" description="Disordered" evidence="1">
    <location>
        <begin position="361"/>
        <end position="405"/>
    </location>
</feature>